<reference evidence="4 5" key="1">
    <citation type="submission" date="2020-08" db="EMBL/GenBank/DDBJ databases">
        <title>A Genomic Blueprint of the Chicken Gut Microbiome.</title>
        <authorList>
            <person name="Gilroy R."/>
            <person name="Ravi A."/>
            <person name="Getino M."/>
            <person name="Pursley I."/>
            <person name="Horton D.L."/>
            <person name="Alikhan N.-F."/>
            <person name="Baker D."/>
            <person name="Gharbi K."/>
            <person name="Hall N."/>
            <person name="Watson M."/>
            <person name="Adriaenssens E.M."/>
            <person name="Foster-Nyarko E."/>
            <person name="Jarju S."/>
            <person name="Secka A."/>
            <person name="Antonio M."/>
            <person name="Oren A."/>
            <person name="Chaudhuri R."/>
            <person name="La Ragione R.M."/>
            <person name="Hildebrand F."/>
            <person name="Pallen M.J."/>
        </authorList>
    </citation>
    <scope>NUCLEOTIDE SEQUENCE [LARGE SCALE GENOMIC DNA]</scope>
    <source>
        <strain evidence="4 5">Sa2CUA8</strain>
    </source>
</reference>
<dbReference type="Proteomes" id="UP000633601">
    <property type="component" value="Unassembled WGS sequence"/>
</dbReference>
<name>A0ABR8V2D3_9CELL</name>
<evidence type="ECO:0000256" key="1">
    <source>
        <dbReference type="ARBA" id="ARBA00005662"/>
    </source>
</evidence>
<evidence type="ECO:0000256" key="2">
    <source>
        <dbReference type="SAM" id="MobiDB-lite"/>
    </source>
</evidence>
<dbReference type="InterPro" id="IPR019079">
    <property type="entry name" value="Capsule_synth_CapA"/>
</dbReference>
<evidence type="ECO:0000259" key="3">
    <source>
        <dbReference type="SMART" id="SM00854"/>
    </source>
</evidence>
<protein>
    <submittedName>
        <fullName evidence="4">CapA family protein</fullName>
    </submittedName>
</protein>
<accession>A0ABR8V2D3</accession>
<comment type="caution">
    <text evidence="4">The sequence shown here is derived from an EMBL/GenBank/DDBJ whole genome shotgun (WGS) entry which is preliminary data.</text>
</comment>
<dbReference type="SUPFAM" id="SSF56300">
    <property type="entry name" value="Metallo-dependent phosphatases"/>
    <property type="match status" value="1"/>
</dbReference>
<dbReference type="InterPro" id="IPR029052">
    <property type="entry name" value="Metallo-depent_PP-like"/>
</dbReference>
<sequence>MPLGARRGATLGAVKRHARARGKSRPLVALLAVGLATAAVVVAGGLALGAGGAGPVEALPSPFVVTAEQVPPAPLVEPDAVFTVVAGGDVLPHLPVHTSARAAAGYDFSTVLAGTDAWVGGADLALCHLEVPLTPPGVRPTGYPLFAADAHLATDLREQGWDGCSTASNHSVDQGESGVVTTLDALDAAGLGHVGTARSAAEAAAPALYTLERAGRSIVVAHLAGTYGTNGMPVPASAPWSVTLLDEDDLVARARAAREAGADLVIVSMHSGVEYSTPPTDQQVGLATFLAASGEVDLVLGHHAHVPQPTALLPGGPDGQGMWVAYGLGNYVSNQDGDCCDARTDSGLLVTATITQPAGAAARVTGFEWTAITVDRLGRHAVLALADVASDGTRTLSPANLSARYDRVRAAVGDAAPERVAPPVASGPPPTVTSRAAGGVVRTPVAGT</sequence>
<evidence type="ECO:0000313" key="5">
    <source>
        <dbReference type="Proteomes" id="UP000633601"/>
    </source>
</evidence>
<gene>
    <name evidence="4" type="ORF">H9640_10340</name>
</gene>
<organism evidence="4 5">
    <name type="scientific">Oerskovia gallyi</name>
    <dbReference type="NCBI Taxonomy" id="2762226"/>
    <lineage>
        <taxon>Bacteria</taxon>
        <taxon>Bacillati</taxon>
        <taxon>Actinomycetota</taxon>
        <taxon>Actinomycetes</taxon>
        <taxon>Micrococcales</taxon>
        <taxon>Cellulomonadaceae</taxon>
        <taxon>Oerskovia</taxon>
    </lineage>
</organism>
<dbReference type="PANTHER" id="PTHR33393">
    <property type="entry name" value="POLYGLUTAMINE SYNTHESIS ACCESSORY PROTEIN RV0574C-RELATED"/>
    <property type="match status" value="1"/>
</dbReference>
<dbReference type="EMBL" id="JACSQE010000007">
    <property type="protein sequence ID" value="MBD7998950.1"/>
    <property type="molecule type" value="Genomic_DNA"/>
</dbReference>
<feature type="domain" description="Capsule synthesis protein CapA" evidence="3">
    <location>
        <begin position="83"/>
        <end position="335"/>
    </location>
</feature>
<comment type="similarity">
    <text evidence="1">Belongs to the CapA family.</text>
</comment>
<keyword evidence="5" id="KW-1185">Reference proteome</keyword>
<feature type="region of interest" description="Disordered" evidence="2">
    <location>
        <begin position="419"/>
        <end position="448"/>
    </location>
</feature>
<dbReference type="InterPro" id="IPR052169">
    <property type="entry name" value="CW_Biosynth-Accessory"/>
</dbReference>
<evidence type="ECO:0000313" key="4">
    <source>
        <dbReference type="EMBL" id="MBD7998950.1"/>
    </source>
</evidence>
<dbReference type="Pfam" id="PF09587">
    <property type="entry name" value="PGA_cap"/>
    <property type="match status" value="1"/>
</dbReference>
<proteinExistence type="inferred from homology"/>
<dbReference type="Gene3D" id="3.60.21.10">
    <property type="match status" value="1"/>
</dbReference>
<dbReference type="PANTHER" id="PTHR33393:SF13">
    <property type="entry name" value="PGA BIOSYNTHESIS PROTEIN CAPA"/>
    <property type="match status" value="1"/>
</dbReference>
<dbReference type="CDD" id="cd07381">
    <property type="entry name" value="MPP_CapA"/>
    <property type="match status" value="1"/>
</dbReference>
<dbReference type="SMART" id="SM00854">
    <property type="entry name" value="PGA_cap"/>
    <property type="match status" value="1"/>
</dbReference>